<dbReference type="GO" id="GO:0009306">
    <property type="term" value="P:protein secretion"/>
    <property type="evidence" value="ECO:0007669"/>
    <property type="project" value="TreeGrafter"/>
</dbReference>
<reference evidence="5 6" key="1">
    <citation type="submission" date="2018-12" db="EMBL/GenBank/DDBJ databases">
        <authorList>
            <consortium name="Pathogen Informatics"/>
        </authorList>
    </citation>
    <scope>NUCLEOTIDE SEQUENCE [LARGE SCALE GENOMIC DNA]</scope>
    <source>
        <strain evidence="5 6">NCTC8284</strain>
    </source>
</reference>
<gene>
    <name evidence="5" type="ORF">NCTC8284_00293</name>
</gene>
<proteinExistence type="predicted"/>
<protein>
    <submittedName>
        <fullName evidence="5">Uncharacterized protein</fullName>
    </submittedName>
</protein>
<organism evidence="5 6">
    <name type="scientific">Rodentibacter pneumotropicus</name>
    <dbReference type="NCBI Taxonomy" id="758"/>
    <lineage>
        <taxon>Bacteria</taxon>
        <taxon>Pseudomonadati</taxon>
        <taxon>Pseudomonadota</taxon>
        <taxon>Gammaproteobacteria</taxon>
        <taxon>Pasteurellales</taxon>
        <taxon>Pasteurellaceae</taxon>
        <taxon>Rodentibacter</taxon>
    </lineage>
</organism>
<dbReference type="GO" id="GO:0005886">
    <property type="term" value="C:plasma membrane"/>
    <property type="evidence" value="ECO:0007669"/>
    <property type="project" value="TreeGrafter"/>
</dbReference>
<accession>A0A448MJ20</accession>
<dbReference type="PANTHER" id="PTHR36985">
    <property type="entry name" value="TRANSLOCATION AND ASSEMBLY MODULE SUBUNIT TAMB"/>
    <property type="match status" value="1"/>
</dbReference>
<dbReference type="EMBL" id="LR134405">
    <property type="protein sequence ID" value="VEH65158.1"/>
    <property type="molecule type" value="Genomic_DNA"/>
</dbReference>
<name>A0A448MJ20_9PAST</name>
<keyword evidence="2" id="KW-0812">Transmembrane</keyword>
<comment type="subcellular location">
    <subcellularLocation>
        <location evidence="1">Membrane</location>
        <topology evidence="1">Single-pass membrane protein</topology>
    </subcellularLocation>
</comment>
<evidence type="ECO:0000256" key="4">
    <source>
        <dbReference type="ARBA" id="ARBA00023136"/>
    </source>
</evidence>
<sequence length="251" mass="27126">MNSEIKLAEEKMPLNLSLKASKGQYAFAEGLSPLKLNDVALKLSGDLLNYSAEFECKVEGMEHIPSTHLTLDAEGKLYEVKINQLDLAALGGMAKLSGSVSWKYGVKWNLDTSLDKMSIRPYVPTMPAVLSGKLATSGAAGREGWYVDIPKLDLNGTLSNRPLSLKGNLVLSDKVLLNTPELLLNYGDNRIYAKGILSEQSDLALDINAPNLRGLYGDLSGSVIGKAVIKGKFSEPNVTLDLNTQIFTGKP</sequence>
<evidence type="ECO:0000256" key="1">
    <source>
        <dbReference type="ARBA" id="ARBA00004167"/>
    </source>
</evidence>
<keyword evidence="4" id="KW-0472">Membrane</keyword>
<evidence type="ECO:0000313" key="6">
    <source>
        <dbReference type="Proteomes" id="UP000278733"/>
    </source>
</evidence>
<dbReference type="AlphaFoldDB" id="A0A448MJ20"/>
<evidence type="ECO:0000256" key="3">
    <source>
        <dbReference type="ARBA" id="ARBA00022989"/>
    </source>
</evidence>
<evidence type="ECO:0000256" key="2">
    <source>
        <dbReference type="ARBA" id="ARBA00022692"/>
    </source>
</evidence>
<dbReference type="GO" id="GO:0097347">
    <property type="term" value="C:TAM protein secretion complex"/>
    <property type="evidence" value="ECO:0007669"/>
    <property type="project" value="TreeGrafter"/>
</dbReference>
<dbReference type="PANTHER" id="PTHR36985:SF1">
    <property type="entry name" value="TRANSLOCATION AND ASSEMBLY MODULE SUBUNIT TAMB"/>
    <property type="match status" value="1"/>
</dbReference>
<evidence type="ECO:0000313" key="5">
    <source>
        <dbReference type="EMBL" id="VEH65158.1"/>
    </source>
</evidence>
<keyword evidence="3" id="KW-1133">Transmembrane helix</keyword>
<dbReference type="KEGG" id="rpne:NCTC8284_00293"/>
<dbReference type="Proteomes" id="UP000278733">
    <property type="component" value="Chromosome"/>
</dbReference>